<gene>
    <name evidence="2" type="ORF">EO244_05570</name>
</gene>
<keyword evidence="1" id="KW-0812">Transmembrane</keyword>
<feature type="transmembrane region" description="Helical" evidence="1">
    <location>
        <begin position="109"/>
        <end position="131"/>
    </location>
</feature>
<dbReference type="EMBL" id="SAXA01000004">
    <property type="protein sequence ID" value="RXQ95977.1"/>
    <property type="molecule type" value="Genomic_DNA"/>
</dbReference>
<dbReference type="Proteomes" id="UP000289703">
    <property type="component" value="Unassembled WGS sequence"/>
</dbReference>
<accession>A0A4Q1JP70</accession>
<dbReference type="AlphaFoldDB" id="A0A4Q1JP70"/>
<organism evidence="2 3">
    <name type="scientific">Ancylomarina salipaludis</name>
    <dbReference type="NCBI Taxonomy" id="2501299"/>
    <lineage>
        <taxon>Bacteria</taxon>
        <taxon>Pseudomonadati</taxon>
        <taxon>Bacteroidota</taxon>
        <taxon>Bacteroidia</taxon>
        <taxon>Marinilabiliales</taxon>
        <taxon>Marinifilaceae</taxon>
        <taxon>Ancylomarina</taxon>
    </lineage>
</organism>
<keyword evidence="1" id="KW-1133">Transmembrane helix</keyword>
<evidence type="ECO:0000313" key="3">
    <source>
        <dbReference type="Proteomes" id="UP000289703"/>
    </source>
</evidence>
<evidence type="ECO:0000256" key="1">
    <source>
        <dbReference type="SAM" id="Phobius"/>
    </source>
</evidence>
<feature type="transmembrane region" description="Helical" evidence="1">
    <location>
        <begin position="37"/>
        <end position="62"/>
    </location>
</feature>
<feature type="transmembrane region" description="Helical" evidence="1">
    <location>
        <begin position="152"/>
        <end position="178"/>
    </location>
</feature>
<evidence type="ECO:0000313" key="2">
    <source>
        <dbReference type="EMBL" id="RXQ95977.1"/>
    </source>
</evidence>
<feature type="transmembrane region" description="Helical" evidence="1">
    <location>
        <begin position="184"/>
        <end position="206"/>
    </location>
</feature>
<dbReference type="OrthoDB" id="1118259at2"/>
<protein>
    <submittedName>
        <fullName evidence="2">Short-chain dehydrogenase</fullName>
    </submittedName>
</protein>
<reference evidence="2 3" key="1">
    <citation type="submission" date="2019-01" db="EMBL/GenBank/DDBJ databases">
        <title>Ancylomarina salipaludis sp. nov., isolated from a salt marsh.</title>
        <authorList>
            <person name="Yoon J.-H."/>
        </authorList>
    </citation>
    <scope>NUCLEOTIDE SEQUENCE [LARGE SCALE GENOMIC DNA]</scope>
    <source>
        <strain evidence="2 3">SHSM-M15</strain>
    </source>
</reference>
<proteinExistence type="predicted"/>
<name>A0A4Q1JP70_9BACT</name>
<feature type="transmembrane region" description="Helical" evidence="1">
    <location>
        <begin position="74"/>
        <end position="97"/>
    </location>
</feature>
<sequence>MRPQSAQKNRKSKLQLIHQYYAYTGFYTFIWGNIKKAILPFILIVSGLIILDRFVIDFNYFFEFITKNYSSASLFALFFASESFLGLIPPELFIAWVKTLANPFMNLSLLALLSYSGGCVSYFIGKSILTIPRIQTAMESKMAKHISNIRKWGGFLIIVGALLPIPFSMVSIASGIINYDFKRYLMFGLFRFLRFYLYALAIFSLMSN</sequence>
<comment type="caution">
    <text evidence="2">The sequence shown here is derived from an EMBL/GenBank/DDBJ whole genome shotgun (WGS) entry which is preliminary data.</text>
</comment>
<keyword evidence="3" id="KW-1185">Reference proteome</keyword>
<keyword evidence="1" id="KW-0472">Membrane</keyword>